<keyword evidence="3" id="KW-1185">Reference proteome</keyword>
<protein>
    <submittedName>
        <fullName evidence="2">Uncharacterized protein</fullName>
    </submittedName>
</protein>
<accession>A0A4Y2SSY6</accession>
<comment type="caution">
    <text evidence="2">The sequence shown here is derived from an EMBL/GenBank/DDBJ whole genome shotgun (WGS) entry which is preliminary data.</text>
</comment>
<dbReference type="AlphaFoldDB" id="A0A4Y2SSY6"/>
<organism evidence="2 3">
    <name type="scientific">Araneus ventricosus</name>
    <name type="common">Orbweaver spider</name>
    <name type="synonym">Epeira ventricosa</name>
    <dbReference type="NCBI Taxonomy" id="182803"/>
    <lineage>
        <taxon>Eukaryota</taxon>
        <taxon>Metazoa</taxon>
        <taxon>Ecdysozoa</taxon>
        <taxon>Arthropoda</taxon>
        <taxon>Chelicerata</taxon>
        <taxon>Arachnida</taxon>
        <taxon>Araneae</taxon>
        <taxon>Araneomorphae</taxon>
        <taxon>Entelegynae</taxon>
        <taxon>Araneoidea</taxon>
        <taxon>Araneidae</taxon>
        <taxon>Araneus</taxon>
    </lineage>
</organism>
<dbReference type="EMBL" id="BGPR01023532">
    <property type="protein sequence ID" value="GBN90773.1"/>
    <property type="molecule type" value="Genomic_DNA"/>
</dbReference>
<gene>
    <name evidence="2" type="ORF">AVEN_78302_1</name>
</gene>
<dbReference type="Proteomes" id="UP000499080">
    <property type="component" value="Unassembled WGS sequence"/>
</dbReference>
<feature type="region of interest" description="Disordered" evidence="1">
    <location>
        <begin position="1"/>
        <end position="24"/>
    </location>
</feature>
<sequence length="96" mass="10825">MPSFGNPTPPNYGNPVPPRGGGHHVQRDEFWQSLSVDALILNYKKVGYLECLCREEWGKTGLWAKMGQWGKTGLWAKMGQWGKTGYFDFAVINSSF</sequence>
<feature type="compositionally biased region" description="Pro residues" evidence="1">
    <location>
        <begin position="7"/>
        <end position="18"/>
    </location>
</feature>
<name>A0A4Y2SSY6_ARAVE</name>
<proteinExistence type="predicted"/>
<reference evidence="2 3" key="1">
    <citation type="journal article" date="2019" name="Sci. Rep.">
        <title>Orb-weaving spider Araneus ventricosus genome elucidates the spidroin gene catalogue.</title>
        <authorList>
            <person name="Kono N."/>
            <person name="Nakamura H."/>
            <person name="Ohtoshi R."/>
            <person name="Moran D.A.P."/>
            <person name="Shinohara A."/>
            <person name="Yoshida Y."/>
            <person name="Fujiwara M."/>
            <person name="Mori M."/>
            <person name="Tomita M."/>
            <person name="Arakawa K."/>
        </authorList>
    </citation>
    <scope>NUCLEOTIDE SEQUENCE [LARGE SCALE GENOMIC DNA]</scope>
</reference>
<evidence type="ECO:0000313" key="3">
    <source>
        <dbReference type="Proteomes" id="UP000499080"/>
    </source>
</evidence>
<evidence type="ECO:0000313" key="2">
    <source>
        <dbReference type="EMBL" id="GBN90773.1"/>
    </source>
</evidence>
<evidence type="ECO:0000256" key="1">
    <source>
        <dbReference type="SAM" id="MobiDB-lite"/>
    </source>
</evidence>